<dbReference type="FunCoup" id="A0A061GYV8">
    <property type="interactions" value="551"/>
</dbReference>
<feature type="compositionally biased region" description="Basic and acidic residues" evidence="2">
    <location>
        <begin position="374"/>
        <end position="385"/>
    </location>
</feature>
<dbReference type="AlphaFoldDB" id="A0A061GYV8"/>
<dbReference type="Proteomes" id="UP000026915">
    <property type="component" value="Chromosome 9"/>
</dbReference>
<evidence type="ECO:0000256" key="2">
    <source>
        <dbReference type="SAM" id="MobiDB-lite"/>
    </source>
</evidence>
<proteinExistence type="inferred from homology"/>
<accession>A0A061GYV8</accession>
<dbReference type="InterPro" id="IPR013883">
    <property type="entry name" value="TF_Iwr1_dom"/>
</dbReference>
<dbReference type="PANTHER" id="PTHR31934:SF2">
    <property type="entry name" value="RNA-DIRECTED DNA METHYLATION 4"/>
    <property type="match status" value="1"/>
</dbReference>
<dbReference type="OMA" id="NPFPLVQ"/>
<name>A0A061GYV8_THECC</name>
<dbReference type="PANTHER" id="PTHR31934">
    <property type="entry name" value="ALPHA/BETA-HYDROLASES SUPERFAMILY PROTEIN"/>
    <property type="match status" value="1"/>
</dbReference>
<protein>
    <submittedName>
        <fullName evidence="4">RNA-directed DNA methylation 4, putative isoform 1</fullName>
    </submittedName>
</protein>
<evidence type="ECO:0000259" key="3">
    <source>
        <dbReference type="Pfam" id="PF08574"/>
    </source>
</evidence>
<feature type="compositionally biased region" description="Basic and acidic residues" evidence="2">
    <location>
        <begin position="154"/>
        <end position="166"/>
    </location>
</feature>
<reference evidence="4 5" key="1">
    <citation type="journal article" date="2013" name="Genome Biol.">
        <title>The genome sequence of the most widely cultivated cacao type and its use to identify candidate genes regulating pod color.</title>
        <authorList>
            <person name="Motamayor J.C."/>
            <person name="Mockaitis K."/>
            <person name="Schmutz J."/>
            <person name="Haiminen N."/>
            <person name="Iii D.L."/>
            <person name="Cornejo O."/>
            <person name="Findley S.D."/>
            <person name="Zheng P."/>
            <person name="Utro F."/>
            <person name="Royaert S."/>
            <person name="Saski C."/>
            <person name="Jenkins J."/>
            <person name="Podicheti R."/>
            <person name="Zhao M."/>
            <person name="Scheffler B.E."/>
            <person name="Stack J.C."/>
            <person name="Feltus F.A."/>
            <person name="Mustiga G.M."/>
            <person name="Amores F."/>
            <person name="Phillips W."/>
            <person name="Marelli J.P."/>
            <person name="May G.D."/>
            <person name="Shapiro H."/>
            <person name="Ma J."/>
            <person name="Bustamante C.D."/>
            <person name="Schnell R.J."/>
            <person name="Main D."/>
            <person name="Gilbert D."/>
            <person name="Parida L."/>
            <person name="Kuhn D.N."/>
        </authorList>
    </citation>
    <scope>NUCLEOTIDE SEQUENCE [LARGE SCALE GENOMIC DNA]</scope>
    <source>
        <strain evidence="5">cv. Matina 1-6</strain>
    </source>
</reference>
<evidence type="ECO:0000313" key="5">
    <source>
        <dbReference type="Proteomes" id="UP000026915"/>
    </source>
</evidence>
<dbReference type="InParanoid" id="A0A061GYV8"/>
<dbReference type="STRING" id="3641.A0A061GYV8"/>
<feature type="region of interest" description="Disordered" evidence="2">
    <location>
        <begin position="137"/>
        <end position="166"/>
    </location>
</feature>
<feature type="compositionally biased region" description="Acidic residues" evidence="2">
    <location>
        <begin position="298"/>
        <end position="307"/>
    </location>
</feature>
<feature type="compositionally biased region" description="Basic and acidic residues" evidence="2">
    <location>
        <begin position="328"/>
        <end position="354"/>
    </location>
</feature>
<comment type="similarity">
    <text evidence="1">Belongs to the IWR1/SLC7A6OS family.</text>
</comment>
<dbReference type="eggNOG" id="ENOG502QS78">
    <property type="taxonomic scope" value="Eukaryota"/>
</dbReference>
<evidence type="ECO:0000313" key="4">
    <source>
        <dbReference type="EMBL" id="EOY34648.1"/>
    </source>
</evidence>
<feature type="compositionally biased region" description="Acidic residues" evidence="2">
    <location>
        <begin position="316"/>
        <end position="327"/>
    </location>
</feature>
<gene>
    <name evidence="4" type="ORF">TCM_042251</name>
</gene>
<dbReference type="Gramene" id="EOY34648">
    <property type="protein sequence ID" value="EOY34648"/>
    <property type="gene ID" value="TCM_042251"/>
</dbReference>
<feature type="domain" description="Transcription factor Iwr1" evidence="3">
    <location>
        <begin position="257"/>
        <end position="318"/>
    </location>
</feature>
<organism evidence="4 5">
    <name type="scientific">Theobroma cacao</name>
    <name type="common">Cacao</name>
    <name type="synonym">Cocoa</name>
    <dbReference type="NCBI Taxonomy" id="3641"/>
    <lineage>
        <taxon>Eukaryota</taxon>
        <taxon>Viridiplantae</taxon>
        <taxon>Streptophyta</taxon>
        <taxon>Embryophyta</taxon>
        <taxon>Tracheophyta</taxon>
        <taxon>Spermatophyta</taxon>
        <taxon>Magnoliopsida</taxon>
        <taxon>eudicotyledons</taxon>
        <taxon>Gunneridae</taxon>
        <taxon>Pentapetalae</taxon>
        <taxon>rosids</taxon>
        <taxon>malvids</taxon>
        <taxon>Malvales</taxon>
        <taxon>Malvaceae</taxon>
        <taxon>Byttnerioideae</taxon>
        <taxon>Theobroma</taxon>
    </lineage>
</organism>
<dbReference type="Pfam" id="PF08574">
    <property type="entry name" value="Iwr1"/>
    <property type="match status" value="1"/>
</dbReference>
<sequence length="400" mass="46160">MQIGFTCSWDLPGLDPLRSYPKILQFTKIIGKEITEANYFMASNGENSSATPQSTDDKPVIVRVKRKVSQSRLDAFWLEINERPLKRPFSDFQKLSISESSQKEELKSKKLFVRHVNTVISSEATVDILQSFMPGSADATTGNAKSQKGRHPHKTDNQREQLSKSIQKQEEIAKNDCFEQIWRSRRGKKEAVDDMYHFYDVVRVDVEESSNSMQAEEEISLDDCKLLSSYLPLLRECIPAAAAEIESDMRAYMYERDEYVYDYYTVKDDMDIDEDTASNPFPLVQVDDEDFYDVPYESEYDSEDSNAEDNPRNDYPDEISEEEEDEDAKSRASDQSEEGSEHTSNKSSEVGDVRCDRLVEDGDLLYEDDIYDGYHDDANHIRDGNSDDDTEGEDWRWSYR</sequence>
<feature type="region of interest" description="Disordered" evidence="2">
    <location>
        <begin position="298"/>
        <end position="354"/>
    </location>
</feature>
<evidence type="ECO:0000256" key="1">
    <source>
        <dbReference type="ARBA" id="ARBA00010218"/>
    </source>
</evidence>
<keyword evidence="5" id="KW-1185">Reference proteome</keyword>
<feature type="region of interest" description="Disordered" evidence="2">
    <location>
        <begin position="374"/>
        <end position="400"/>
    </location>
</feature>
<dbReference type="EMBL" id="CM001887">
    <property type="protein sequence ID" value="EOY34648.1"/>
    <property type="molecule type" value="Genomic_DNA"/>
</dbReference>